<dbReference type="Pfam" id="PF11356">
    <property type="entry name" value="T2SSC"/>
    <property type="match status" value="1"/>
</dbReference>
<keyword evidence="8 10" id="KW-1133">Transmembrane helix</keyword>
<comment type="subcellular location">
    <subcellularLocation>
        <location evidence="1">Cell inner membrane</location>
    </subcellularLocation>
</comment>
<evidence type="ECO:0000256" key="1">
    <source>
        <dbReference type="ARBA" id="ARBA00004533"/>
    </source>
</evidence>
<evidence type="ECO:0000256" key="7">
    <source>
        <dbReference type="ARBA" id="ARBA00022927"/>
    </source>
</evidence>
<dbReference type="RefSeq" id="WP_394607100.1">
    <property type="nucleotide sequence ID" value="NZ_JBIHSJ010000001.1"/>
</dbReference>
<evidence type="ECO:0000313" key="12">
    <source>
        <dbReference type="EMBL" id="MFH0264163.1"/>
    </source>
</evidence>
<dbReference type="Gene3D" id="2.30.30.830">
    <property type="match status" value="1"/>
</dbReference>
<keyword evidence="6 10" id="KW-0812">Transmembrane</keyword>
<evidence type="ECO:0000313" key="13">
    <source>
        <dbReference type="Proteomes" id="UP001607151"/>
    </source>
</evidence>
<feature type="transmembrane region" description="Helical" evidence="10">
    <location>
        <begin position="27"/>
        <end position="49"/>
    </location>
</feature>
<evidence type="ECO:0000256" key="9">
    <source>
        <dbReference type="ARBA" id="ARBA00023136"/>
    </source>
</evidence>
<dbReference type="InterPro" id="IPR001639">
    <property type="entry name" value="T2SS_protein-GspC"/>
</dbReference>
<keyword evidence="7" id="KW-0653">Protein transport</keyword>
<accession>A0ABW7IUH5</accession>
<keyword evidence="13" id="KW-1185">Reference proteome</keyword>
<keyword evidence="9 10" id="KW-0472">Membrane</keyword>
<evidence type="ECO:0000256" key="4">
    <source>
        <dbReference type="ARBA" id="ARBA00022475"/>
    </source>
</evidence>
<dbReference type="Proteomes" id="UP001607151">
    <property type="component" value="Unassembled WGS sequence"/>
</dbReference>
<organism evidence="12 13">
    <name type="scientific">Vibrio rumoiensis</name>
    <dbReference type="NCBI Taxonomy" id="76258"/>
    <lineage>
        <taxon>Bacteria</taxon>
        <taxon>Pseudomonadati</taxon>
        <taxon>Pseudomonadota</taxon>
        <taxon>Gammaproteobacteria</taxon>
        <taxon>Vibrionales</taxon>
        <taxon>Vibrionaceae</taxon>
        <taxon>Vibrio</taxon>
    </lineage>
</organism>
<feature type="domain" description="Type II secretion system protein GspC N-terminal" evidence="11">
    <location>
        <begin position="31"/>
        <end position="171"/>
    </location>
</feature>
<comment type="similarity">
    <text evidence="2">Belongs to the GSP C family.</text>
</comment>
<dbReference type="EMBL" id="JBIHSN010000002">
    <property type="protein sequence ID" value="MFH0264163.1"/>
    <property type="molecule type" value="Genomic_DNA"/>
</dbReference>
<evidence type="ECO:0000256" key="6">
    <source>
        <dbReference type="ARBA" id="ARBA00022692"/>
    </source>
</evidence>
<evidence type="ECO:0000259" key="11">
    <source>
        <dbReference type="Pfam" id="PF11356"/>
    </source>
</evidence>
<keyword evidence="5" id="KW-0997">Cell inner membrane</keyword>
<evidence type="ECO:0000256" key="8">
    <source>
        <dbReference type="ARBA" id="ARBA00022989"/>
    </source>
</evidence>
<dbReference type="InterPro" id="IPR036034">
    <property type="entry name" value="PDZ_sf"/>
</dbReference>
<dbReference type="NCBIfam" id="TIGR01713">
    <property type="entry name" value="typeII_sec_gspC"/>
    <property type="match status" value="1"/>
</dbReference>
<keyword evidence="3" id="KW-0813">Transport</keyword>
<dbReference type="Gene3D" id="2.30.42.10">
    <property type="match status" value="1"/>
</dbReference>
<protein>
    <submittedName>
        <fullName evidence="12">Type II secretion system protein GspC</fullName>
    </submittedName>
</protein>
<sequence length="298" mass="32748">MVSKGNIQIQWSQLTSRWLQNQAQLSFLLTLLLTAGIAWLVGILFWALLASTPGVAHWSAPSVVASQASSTHQTDTLSPLLSANLFGLYTQTPTKKQQVAQDAPQTRLNLTLVGAVASSNDKLSLAIIANQGKQSTYGIGETIDGTRVTLTAVYVDRVIISNQGRDETLMLQGIDYNKSPQAIERQPVATEPATNDVADLDKIRQEISSDPQKIFQYIRLSQVMEDGQLKGYRVRPGSERTLFDQVGLQDGDIATALNGQDLTDQSQMAALWKTALDSTEWNLTVERDGQTHDIYIQF</sequence>
<proteinExistence type="inferred from homology"/>
<keyword evidence="4" id="KW-1003">Cell membrane</keyword>
<evidence type="ECO:0000256" key="5">
    <source>
        <dbReference type="ARBA" id="ARBA00022519"/>
    </source>
</evidence>
<dbReference type="InterPro" id="IPR024961">
    <property type="entry name" value="T2SS_GspC_N"/>
</dbReference>
<gene>
    <name evidence="12" type="primary">gspC</name>
    <name evidence="12" type="ORF">ACGRQ9_01215</name>
</gene>
<comment type="caution">
    <text evidence="12">The sequence shown here is derived from an EMBL/GenBank/DDBJ whole genome shotgun (WGS) entry which is preliminary data.</text>
</comment>
<reference evidence="12 13" key="1">
    <citation type="submission" date="2024-10" db="EMBL/GenBank/DDBJ databases">
        <authorList>
            <person name="Yibar A."/>
            <person name="Saticioglu I.B."/>
            <person name="Duman M."/>
            <person name="Ajmi N."/>
            <person name="Gurler F."/>
            <person name="Ay H."/>
            <person name="Onuk E."/>
            <person name="Guler S."/>
            <person name="Romalde J.L."/>
        </authorList>
    </citation>
    <scope>NUCLEOTIDE SEQUENCE [LARGE SCALE GENOMIC DNA]</scope>
    <source>
        <strain evidence="12 13">14-MA-B</strain>
    </source>
</reference>
<evidence type="ECO:0000256" key="2">
    <source>
        <dbReference type="ARBA" id="ARBA00007986"/>
    </source>
</evidence>
<dbReference type="SUPFAM" id="SSF50156">
    <property type="entry name" value="PDZ domain-like"/>
    <property type="match status" value="1"/>
</dbReference>
<evidence type="ECO:0000256" key="10">
    <source>
        <dbReference type="SAM" id="Phobius"/>
    </source>
</evidence>
<evidence type="ECO:0000256" key="3">
    <source>
        <dbReference type="ARBA" id="ARBA00022448"/>
    </source>
</evidence>
<name>A0ABW7IUH5_9VIBR</name>